<dbReference type="Pfam" id="PF12505">
    <property type="entry name" value="DUF3712"/>
    <property type="match status" value="1"/>
</dbReference>
<dbReference type="EMBL" id="JAUIRO010000004">
    <property type="protein sequence ID" value="KAK0716931.1"/>
    <property type="molecule type" value="Genomic_DNA"/>
</dbReference>
<dbReference type="PANTHER" id="PTHR35895:SF1">
    <property type="entry name" value="LIPID-BINDING SERUM GLYCOPROTEIN C-TERMINAL DOMAIN-CONTAINING PROTEIN"/>
    <property type="match status" value="1"/>
</dbReference>
<dbReference type="GeneID" id="85321095"/>
<evidence type="ECO:0000256" key="1">
    <source>
        <dbReference type="SAM" id="Phobius"/>
    </source>
</evidence>
<sequence length="343" mass="37847">MSELDKANVVQEERVEKAPRKRGCVGHCLKFWWAYLLAIVLIVVIVVPVVLLVAIPKIAQSKLDEAELTLDGLIVSNTQTENVTIALNTTIRTDGSVHATIEAFLGDMYLEDKEPHVSFATLQFPETTADAFQTVNISQFLPIENLQALTDFNTWLLANESFRVTVKGDTYVRVKGIARRYPVTFKKTLTLAGLQTFKGTYVTDTKIALPSTGPVFTGTAHIPNRSVVTFELGNATFYNYLLGQDVGEVYLDNVILRPGNDNQFFLNSTIQQNPVISALQEKPYCDTTKGVIPFQLRGKTVFNHGQPLPYFADALGATNQTIDLDVGGTLFNSTGLKFNCSST</sequence>
<dbReference type="PANTHER" id="PTHR35895">
    <property type="entry name" value="CHROMOSOME 16, WHOLE GENOME SHOTGUN SEQUENCE"/>
    <property type="match status" value="1"/>
</dbReference>
<proteinExistence type="predicted"/>
<evidence type="ECO:0000313" key="3">
    <source>
        <dbReference type="Proteomes" id="UP001172101"/>
    </source>
</evidence>
<keyword evidence="1" id="KW-1133">Transmembrane helix</keyword>
<dbReference type="InterPro" id="IPR046368">
    <property type="entry name" value="Tag1"/>
</dbReference>
<accession>A0AA40DXR6</accession>
<dbReference type="RefSeq" id="XP_060295724.1">
    <property type="nucleotide sequence ID" value="XM_060437825.1"/>
</dbReference>
<dbReference type="Proteomes" id="UP001172101">
    <property type="component" value="Unassembled WGS sequence"/>
</dbReference>
<keyword evidence="1" id="KW-0812">Transmembrane</keyword>
<keyword evidence="3" id="KW-1185">Reference proteome</keyword>
<dbReference type="InterPro" id="IPR022185">
    <property type="entry name" value="DUF3712"/>
</dbReference>
<dbReference type="AlphaFoldDB" id="A0AA40DXR6"/>
<name>A0AA40DXR6_9PEZI</name>
<reference evidence="2" key="1">
    <citation type="submission" date="2023-06" db="EMBL/GenBank/DDBJ databases">
        <title>Genome-scale phylogeny and comparative genomics of the fungal order Sordariales.</title>
        <authorList>
            <consortium name="Lawrence Berkeley National Laboratory"/>
            <person name="Hensen N."/>
            <person name="Bonometti L."/>
            <person name="Westerberg I."/>
            <person name="Brannstrom I.O."/>
            <person name="Guillou S."/>
            <person name="Cros-Aarteil S."/>
            <person name="Calhoun S."/>
            <person name="Haridas S."/>
            <person name="Kuo A."/>
            <person name="Mondo S."/>
            <person name="Pangilinan J."/>
            <person name="Riley R."/>
            <person name="LaButti K."/>
            <person name="Andreopoulos B."/>
            <person name="Lipzen A."/>
            <person name="Chen C."/>
            <person name="Yanf M."/>
            <person name="Daum C."/>
            <person name="Ng V."/>
            <person name="Clum A."/>
            <person name="Steindorff A."/>
            <person name="Ohm R."/>
            <person name="Martin F."/>
            <person name="Silar P."/>
            <person name="Natvig D."/>
            <person name="Lalanne C."/>
            <person name="Gautier V."/>
            <person name="Ament-velasquez S.L."/>
            <person name="Kruys A."/>
            <person name="Hutchinson M.I."/>
            <person name="Powell A.J."/>
            <person name="Barry K."/>
            <person name="Miller A.N."/>
            <person name="Grigoriev I.V."/>
            <person name="Debuchy R."/>
            <person name="Gladieux P."/>
            <person name="Thoren M.H."/>
            <person name="Johannesson H."/>
        </authorList>
    </citation>
    <scope>NUCLEOTIDE SEQUENCE</scope>
    <source>
        <strain evidence="2">SMH2392-1A</strain>
    </source>
</reference>
<gene>
    <name evidence="2" type="ORF">B0T26DRAFT_646605</name>
</gene>
<keyword evidence="1" id="KW-0472">Membrane</keyword>
<evidence type="ECO:0000313" key="2">
    <source>
        <dbReference type="EMBL" id="KAK0716931.1"/>
    </source>
</evidence>
<dbReference type="GO" id="GO:0000329">
    <property type="term" value="C:fungal-type vacuole membrane"/>
    <property type="evidence" value="ECO:0007669"/>
    <property type="project" value="InterPro"/>
</dbReference>
<comment type="caution">
    <text evidence="2">The sequence shown here is derived from an EMBL/GenBank/DDBJ whole genome shotgun (WGS) entry which is preliminary data.</text>
</comment>
<feature type="transmembrane region" description="Helical" evidence="1">
    <location>
        <begin position="32"/>
        <end position="55"/>
    </location>
</feature>
<protein>
    <submittedName>
        <fullName evidence="2">Uncharacterized protein</fullName>
    </submittedName>
</protein>
<organism evidence="2 3">
    <name type="scientific">Lasiosphaeria miniovina</name>
    <dbReference type="NCBI Taxonomy" id="1954250"/>
    <lineage>
        <taxon>Eukaryota</taxon>
        <taxon>Fungi</taxon>
        <taxon>Dikarya</taxon>
        <taxon>Ascomycota</taxon>
        <taxon>Pezizomycotina</taxon>
        <taxon>Sordariomycetes</taxon>
        <taxon>Sordariomycetidae</taxon>
        <taxon>Sordariales</taxon>
        <taxon>Lasiosphaeriaceae</taxon>
        <taxon>Lasiosphaeria</taxon>
    </lineage>
</organism>